<feature type="domain" description="Histidine kinase" evidence="2">
    <location>
        <begin position="1"/>
        <end position="54"/>
    </location>
</feature>
<accession>A0A557STR0</accession>
<gene>
    <name evidence="3" type="ORF">NARC_100059</name>
</gene>
<name>A0A557STR0_9ARCH</name>
<evidence type="ECO:0000259" key="2">
    <source>
        <dbReference type="PROSITE" id="PS50109"/>
    </source>
</evidence>
<keyword evidence="4" id="KW-1185">Reference proteome</keyword>
<evidence type="ECO:0000313" key="3">
    <source>
        <dbReference type="EMBL" id="TVP39997.1"/>
    </source>
</evidence>
<proteinExistence type="predicted"/>
<evidence type="ECO:0000256" key="1">
    <source>
        <dbReference type="ARBA" id="ARBA00022553"/>
    </source>
</evidence>
<sequence>MIPNLFTKFSKSIDGNGLGLYISRKIIEAHGSKIRADNNKKNGAIFSFSLPVLNLPSKTIV</sequence>
<dbReference type="EMBL" id="VOAH01000010">
    <property type="protein sequence ID" value="TVP39997.1"/>
    <property type="molecule type" value="Genomic_DNA"/>
</dbReference>
<dbReference type="PANTHER" id="PTHR43547">
    <property type="entry name" value="TWO-COMPONENT HISTIDINE KINASE"/>
    <property type="match status" value="1"/>
</dbReference>
<dbReference type="Pfam" id="PF02518">
    <property type="entry name" value="HATPase_c"/>
    <property type="match status" value="1"/>
</dbReference>
<dbReference type="Proteomes" id="UP000315289">
    <property type="component" value="Unassembled WGS sequence"/>
</dbReference>
<protein>
    <recommendedName>
        <fullName evidence="2">Histidine kinase domain-containing protein</fullName>
    </recommendedName>
</protein>
<dbReference type="InterPro" id="IPR003594">
    <property type="entry name" value="HATPase_dom"/>
</dbReference>
<dbReference type="InterPro" id="IPR036890">
    <property type="entry name" value="HATPase_C_sf"/>
</dbReference>
<dbReference type="InterPro" id="IPR004358">
    <property type="entry name" value="Sig_transdc_His_kin-like_C"/>
</dbReference>
<dbReference type="AlphaFoldDB" id="A0A557STR0"/>
<dbReference type="PRINTS" id="PR00344">
    <property type="entry name" value="BCTRLSENSOR"/>
</dbReference>
<reference evidence="3 4" key="1">
    <citation type="journal article" date="2019" name="Front. Microbiol.">
        <title>Ammonia Oxidation by the Arctic Terrestrial Thaumarchaeote Candidatus Nitrosocosmicus arcticus Is Stimulated by Increasing Temperatures.</title>
        <authorList>
            <person name="Alves R.J.E."/>
            <person name="Kerou M."/>
            <person name="Zappe A."/>
            <person name="Bittner R."/>
            <person name="Abby S.S."/>
            <person name="Schmidt H.A."/>
            <person name="Pfeifer K."/>
            <person name="Schleper C."/>
        </authorList>
    </citation>
    <scope>NUCLEOTIDE SEQUENCE [LARGE SCALE GENOMIC DNA]</scope>
    <source>
        <strain evidence="3 4">Kfb</strain>
    </source>
</reference>
<keyword evidence="1" id="KW-0597">Phosphoprotein</keyword>
<dbReference type="Gene3D" id="3.30.565.10">
    <property type="entry name" value="Histidine kinase-like ATPase, C-terminal domain"/>
    <property type="match status" value="1"/>
</dbReference>
<evidence type="ECO:0000313" key="4">
    <source>
        <dbReference type="Proteomes" id="UP000315289"/>
    </source>
</evidence>
<dbReference type="GO" id="GO:0000155">
    <property type="term" value="F:phosphorelay sensor kinase activity"/>
    <property type="evidence" value="ECO:0007669"/>
    <property type="project" value="TreeGrafter"/>
</dbReference>
<dbReference type="PROSITE" id="PS50109">
    <property type="entry name" value="HIS_KIN"/>
    <property type="match status" value="1"/>
</dbReference>
<dbReference type="SUPFAM" id="SSF55874">
    <property type="entry name" value="ATPase domain of HSP90 chaperone/DNA topoisomerase II/histidine kinase"/>
    <property type="match status" value="1"/>
</dbReference>
<organism evidence="3 4">
    <name type="scientific">Candidatus Nitrosocosmicus arcticus</name>
    <dbReference type="NCBI Taxonomy" id="2035267"/>
    <lineage>
        <taxon>Archaea</taxon>
        <taxon>Nitrososphaerota</taxon>
        <taxon>Nitrososphaeria</taxon>
        <taxon>Nitrososphaerales</taxon>
        <taxon>Nitrososphaeraceae</taxon>
        <taxon>Candidatus Nitrosocosmicus</taxon>
    </lineage>
</organism>
<comment type="caution">
    <text evidence="3">The sequence shown here is derived from an EMBL/GenBank/DDBJ whole genome shotgun (WGS) entry which is preliminary data.</text>
</comment>
<dbReference type="PANTHER" id="PTHR43547:SF2">
    <property type="entry name" value="HYBRID SIGNAL TRANSDUCTION HISTIDINE KINASE C"/>
    <property type="match status" value="1"/>
</dbReference>
<dbReference type="InterPro" id="IPR005467">
    <property type="entry name" value="His_kinase_dom"/>
</dbReference>